<dbReference type="UniPathway" id="UPA00929">
    <property type="reaction ID" value="UER00894"/>
</dbReference>
<comment type="catalytic activity">
    <reaction evidence="8">
        <text>a 3-oxo acid + succinyl-CoA = a 3-oxoacyl-CoA + succinate</text>
        <dbReference type="Rhea" id="RHEA:24564"/>
        <dbReference type="ChEBI" id="CHEBI:30031"/>
        <dbReference type="ChEBI" id="CHEBI:35973"/>
        <dbReference type="ChEBI" id="CHEBI:57292"/>
        <dbReference type="ChEBI" id="CHEBI:90726"/>
        <dbReference type="EC" id="2.8.3.5"/>
    </reaction>
</comment>
<dbReference type="PROSITE" id="PS01273">
    <property type="entry name" value="COA_TRANSF_1"/>
    <property type="match status" value="1"/>
</dbReference>
<keyword evidence="6 8" id="KW-0496">Mitochondrion</keyword>
<evidence type="ECO:0000256" key="6">
    <source>
        <dbReference type="ARBA" id="ARBA00023128"/>
    </source>
</evidence>
<dbReference type="NCBIfam" id="TIGR02428">
    <property type="entry name" value="pcaJ_scoB_fam"/>
    <property type="match status" value="1"/>
</dbReference>
<evidence type="ECO:0000256" key="7">
    <source>
        <dbReference type="ARBA" id="ARBA00054372"/>
    </source>
</evidence>
<dbReference type="GO" id="GO:0005739">
    <property type="term" value="C:mitochondrion"/>
    <property type="evidence" value="ECO:0007669"/>
    <property type="project" value="UniProtKB-SubCell"/>
</dbReference>
<dbReference type="GO" id="GO:0008260">
    <property type="term" value="F:succinyl-CoA:3-oxo-acid CoA-transferase activity"/>
    <property type="evidence" value="ECO:0007669"/>
    <property type="project" value="UniProtKB-EC"/>
</dbReference>
<dbReference type="InterPro" id="IPR012791">
    <property type="entry name" value="3-oxoacid_CoA-transf_B"/>
</dbReference>
<dbReference type="InterPro" id="IPR037171">
    <property type="entry name" value="NagB/RpiA_transferase-like"/>
</dbReference>
<dbReference type="SMR" id="A0A7M7LMG6"/>
<dbReference type="InParanoid" id="A0A7M7LMG6"/>
<keyword evidence="4 8" id="KW-0808">Transferase</keyword>
<dbReference type="FunCoup" id="A0A7M7LMG6">
    <property type="interactions" value="610"/>
</dbReference>
<dbReference type="PROSITE" id="PS01274">
    <property type="entry name" value="COA_TRANSF_2"/>
    <property type="match status" value="1"/>
</dbReference>
<dbReference type="CTD" id="38261"/>
<dbReference type="GeneID" id="100122534"/>
<dbReference type="PANTHER" id="PTHR13707">
    <property type="entry name" value="KETOACID-COENZYME A TRANSFERASE"/>
    <property type="match status" value="1"/>
</dbReference>
<dbReference type="EC" id="2.8.3.5" evidence="8"/>
<evidence type="ECO:0000256" key="8">
    <source>
        <dbReference type="PIRNR" id="PIRNR000858"/>
    </source>
</evidence>
<reference evidence="10" key="1">
    <citation type="submission" date="2021-01" db="UniProtKB">
        <authorList>
            <consortium name="EnsemblMetazoa"/>
        </authorList>
    </citation>
    <scope>IDENTIFICATION</scope>
</reference>
<dbReference type="InterPro" id="IPR014388">
    <property type="entry name" value="3-oxoacid_CoA-transferase"/>
</dbReference>
<feature type="active site" description="5-glutamyl coenzyme A thioester intermediate" evidence="9">
    <location>
        <position position="360"/>
    </location>
</feature>
<dbReference type="EnsemblMetazoa" id="XM_001606092">
    <property type="protein sequence ID" value="XP_001606142"/>
    <property type="gene ID" value="LOC100122534"/>
</dbReference>
<evidence type="ECO:0000256" key="1">
    <source>
        <dbReference type="ARBA" id="ARBA00004173"/>
    </source>
</evidence>
<sequence>MAFTIRRVGRLLFLRTTDLESHKLHKLSRVFTVNFSIKSEVPEVENELEKHPAPKGNGKIFKSAEEAVSDIPNGAKLLVGGFGLCGIPEKLIDALLKRGTKDLVVVSNNAGVDDFGLGKLLKEHKIKRIIASYVGENAEFEKQYLNGELEVELTPQGTLAERVRAGGAGIPAFYTPTACGTIIQEGNVVVKYDKDGGAEISGDPRPSHQFNGRDYVLETAITGDFALVKAWKADTSGNLIFRKSARNFNPAMCKAAKISIAEVEEIVPVGKIDPDQVHVPGIYVDRIIKGTDYEKRIEKRSTKQTVKPTKVTPASKMRNRIIKRAALEFKDGMYANLGIGMPMLASNYIPKNVKVTLQSENGILGLGPFPDEGEVDADLINAGKETVTVLPGASYFGSDESFAMIRGGHIDLTILGAMQVSQKGDLANWMIPGTLVKGMGGAMDLVSAATTKVIITMEHKARDGSPKIVPECTLPVTGQQCVDLIITDLGVFEVIKGQGLRLIEIAPNVDISEIVSSTGCEFSVADDLKQMGQVEEARRGI</sequence>
<dbReference type="InterPro" id="IPR012792">
    <property type="entry name" value="3-oxoacid_CoA-transf_A"/>
</dbReference>
<comment type="function">
    <text evidence="7 8">Key enzyme for ketone body catabolism. Transfers the CoA moiety from succinate to acetoacetate. Formation of the enzyme-CoA intermediate proceeds via an unstable anhydride species formed between the carboxylate groups of the enzyme and substrate.</text>
</comment>
<evidence type="ECO:0000256" key="3">
    <source>
        <dbReference type="ARBA" id="ARBA00007154"/>
    </source>
</evidence>
<comment type="pathway">
    <text evidence="2 8">Ketone metabolism; succinyl-CoA degradation; acetoacetyl-CoA from succinyl-CoA: step 1/1.</text>
</comment>
<comment type="similarity">
    <text evidence="3 8">Belongs to the 3-oxoacid CoA-transferase family.</text>
</comment>
<comment type="subcellular location">
    <subcellularLocation>
        <location evidence="1">Mitochondrion</location>
    </subcellularLocation>
</comment>
<dbReference type="OrthoDB" id="1933379at2759"/>
<accession>A0A7M7LMG6</accession>
<dbReference type="InterPro" id="IPR004164">
    <property type="entry name" value="CoA_transf_AS"/>
</dbReference>
<dbReference type="NCBIfam" id="TIGR02429">
    <property type="entry name" value="pcaI_scoA_fam"/>
    <property type="match status" value="1"/>
</dbReference>
<dbReference type="RefSeq" id="XP_001606142.2">
    <property type="nucleotide sequence ID" value="XM_001606092.6"/>
</dbReference>
<dbReference type="InterPro" id="IPR004163">
    <property type="entry name" value="CoA_transf_BS"/>
</dbReference>
<protein>
    <recommendedName>
        <fullName evidence="8">Succinyl-CoA:3-ketoacid-coenzyme A transferase</fullName>
        <ecNumber evidence="8">2.8.3.5</ecNumber>
    </recommendedName>
</protein>
<evidence type="ECO:0000313" key="11">
    <source>
        <dbReference type="Proteomes" id="UP000002358"/>
    </source>
</evidence>
<organism evidence="10 11">
    <name type="scientific">Nasonia vitripennis</name>
    <name type="common">Parasitic wasp</name>
    <dbReference type="NCBI Taxonomy" id="7425"/>
    <lineage>
        <taxon>Eukaryota</taxon>
        <taxon>Metazoa</taxon>
        <taxon>Ecdysozoa</taxon>
        <taxon>Arthropoda</taxon>
        <taxon>Hexapoda</taxon>
        <taxon>Insecta</taxon>
        <taxon>Pterygota</taxon>
        <taxon>Neoptera</taxon>
        <taxon>Endopterygota</taxon>
        <taxon>Hymenoptera</taxon>
        <taxon>Apocrita</taxon>
        <taxon>Proctotrupomorpha</taxon>
        <taxon>Chalcidoidea</taxon>
        <taxon>Pteromalidae</taxon>
        <taxon>Pteromalinae</taxon>
        <taxon>Nasonia</taxon>
    </lineage>
</organism>
<dbReference type="Gene3D" id="3.40.1080.10">
    <property type="entry name" value="Glutaconate Coenzyme A-transferase"/>
    <property type="match status" value="2"/>
</dbReference>
<dbReference type="SMART" id="SM00882">
    <property type="entry name" value="CoA_trans"/>
    <property type="match status" value="2"/>
</dbReference>
<proteinExistence type="inferred from homology"/>
<keyword evidence="11" id="KW-1185">Reference proteome</keyword>
<dbReference type="Pfam" id="PF01144">
    <property type="entry name" value="CoA_trans"/>
    <property type="match status" value="2"/>
</dbReference>
<dbReference type="GO" id="GO:0046952">
    <property type="term" value="P:ketone body catabolic process"/>
    <property type="evidence" value="ECO:0007669"/>
    <property type="project" value="InterPro"/>
</dbReference>
<evidence type="ECO:0000256" key="9">
    <source>
        <dbReference type="PIRSR" id="PIRSR000858-1"/>
    </source>
</evidence>
<evidence type="ECO:0000313" key="10">
    <source>
        <dbReference type="EnsemblMetazoa" id="XP_001606142"/>
    </source>
</evidence>
<name>A0A7M7LMG6_NASVI</name>
<dbReference type="AlphaFoldDB" id="A0A7M7LMG6"/>
<dbReference type="PANTHER" id="PTHR13707:SF23">
    <property type="entry name" value="SUCCINYL-COA:3-KETOACID-COENZYME A TRANSFERASE"/>
    <property type="match status" value="1"/>
</dbReference>
<dbReference type="FunFam" id="3.40.1080.10:FF:000002">
    <property type="entry name" value="Succinyl-CoA:3-ketoacid-coenzyme A transferase, mitochondrial"/>
    <property type="match status" value="1"/>
</dbReference>
<evidence type="ECO:0000256" key="2">
    <source>
        <dbReference type="ARBA" id="ARBA00004753"/>
    </source>
</evidence>
<dbReference type="FunFam" id="3.40.1080.10:FF:000001">
    <property type="entry name" value="Succinyl-coa:3-ketoacid-coenzyme a transferase subunit b"/>
    <property type="match status" value="1"/>
</dbReference>
<evidence type="ECO:0000256" key="5">
    <source>
        <dbReference type="ARBA" id="ARBA00022946"/>
    </source>
</evidence>
<keyword evidence="5" id="KW-0809">Transit peptide</keyword>
<dbReference type="PIRSF" id="PIRSF000858">
    <property type="entry name" value="SCOT-t"/>
    <property type="match status" value="1"/>
</dbReference>
<dbReference type="InterPro" id="IPR004165">
    <property type="entry name" value="CoA_trans_fam_I"/>
</dbReference>
<dbReference type="KEGG" id="nvi:100122534"/>
<evidence type="ECO:0000256" key="4">
    <source>
        <dbReference type="ARBA" id="ARBA00022679"/>
    </source>
</evidence>
<dbReference type="Proteomes" id="UP000002358">
    <property type="component" value="Chromosome 1"/>
</dbReference>
<dbReference type="SUPFAM" id="SSF100950">
    <property type="entry name" value="NagB/RpiA/CoA transferase-like"/>
    <property type="match status" value="2"/>
</dbReference>